<protein>
    <submittedName>
        <fullName evidence="1">Uncharacterized protein</fullName>
    </submittedName>
</protein>
<name>A0A8J3HVQ8_9RICK</name>
<organism evidence="1 2">
    <name type="scientific">Candidatus Mesenet longicola</name>
    <dbReference type="NCBI Taxonomy" id="1892558"/>
    <lineage>
        <taxon>Bacteria</taxon>
        <taxon>Pseudomonadati</taxon>
        <taxon>Pseudomonadota</taxon>
        <taxon>Alphaproteobacteria</taxon>
        <taxon>Rickettsiales</taxon>
        <taxon>Anaplasmataceae</taxon>
        <taxon>Candidatus Mesenet</taxon>
    </lineage>
</organism>
<evidence type="ECO:0000313" key="2">
    <source>
        <dbReference type="Proteomes" id="UP000637906"/>
    </source>
</evidence>
<sequence>MHSNQENKVYIGGLDKADLLVTLYLFALHKRTRYIYSDISPKEFVEIAQSSSDLSAVKNATLEEAKCALIKKKGDIGWFRFMNLKVNLSGDYLDTLQYNRDNGQELAEEIIKGLHKKQVSSQITTPQVESHMKEHGK</sequence>
<evidence type="ECO:0000313" key="1">
    <source>
        <dbReference type="EMBL" id="GHM59879.1"/>
    </source>
</evidence>
<comment type="caution">
    <text evidence="1">The sequence shown here is derived from an EMBL/GenBank/DDBJ whole genome shotgun (WGS) entry which is preliminary data.</text>
</comment>
<dbReference type="EMBL" id="BNGU01000043">
    <property type="protein sequence ID" value="GHM59879.1"/>
    <property type="molecule type" value="Genomic_DNA"/>
</dbReference>
<reference evidence="1 2" key="1">
    <citation type="journal article" date="2021" name="Microb. Ecol.">
        <title>Candidatus Mesenet longicola: Novel Endosymbionts of Brontispa longissima that Induce Cytoplasmic Incompatibility.</title>
        <authorList>
            <person name="Takano S."/>
            <person name="Gotoh Y."/>
            <person name="Hayashi T."/>
        </authorList>
    </citation>
    <scope>NUCLEOTIDE SEQUENCE [LARGE SCALE GENOMIC DNA]</scope>
    <source>
        <strain evidence="1">L5</strain>
    </source>
</reference>
<proteinExistence type="predicted"/>
<dbReference type="AlphaFoldDB" id="A0A8J3HVQ8"/>
<dbReference type="Proteomes" id="UP000637906">
    <property type="component" value="Unassembled WGS sequence"/>
</dbReference>
<gene>
    <name evidence="1" type="ORF">sL5_08720</name>
</gene>
<keyword evidence="2" id="KW-1185">Reference proteome</keyword>
<accession>A0A8J3HVQ8</accession>